<name>A0ABQ5NVM7_9ACTN</name>
<dbReference type="Pfam" id="PF18742">
    <property type="entry name" value="DpnII-MboI"/>
    <property type="match status" value="1"/>
</dbReference>
<dbReference type="EMBL" id="BSBI01000002">
    <property type="protein sequence ID" value="GLF94056.1"/>
    <property type="molecule type" value="Genomic_DNA"/>
</dbReference>
<comment type="caution">
    <text evidence="1">The sequence shown here is derived from an EMBL/GenBank/DDBJ whole genome shotgun (WGS) entry which is preliminary data.</text>
</comment>
<evidence type="ECO:0000313" key="1">
    <source>
        <dbReference type="EMBL" id="GLF94056.1"/>
    </source>
</evidence>
<gene>
    <name evidence="1" type="ORF">SYYSPA8_07185</name>
</gene>
<proteinExistence type="predicted"/>
<dbReference type="RefSeq" id="WP_323446123.1">
    <property type="nucleotide sequence ID" value="NZ_BSBI01000002.1"/>
</dbReference>
<accession>A0ABQ5NVM7</accession>
<protein>
    <submittedName>
        <fullName evidence="1">Uncharacterized protein</fullName>
    </submittedName>
</protein>
<evidence type="ECO:0000313" key="2">
    <source>
        <dbReference type="Proteomes" id="UP001291653"/>
    </source>
</evidence>
<dbReference type="Proteomes" id="UP001291653">
    <property type="component" value="Unassembled WGS sequence"/>
</dbReference>
<organism evidence="1 2">
    <name type="scientific">Streptomyces yaizuensis</name>
    <dbReference type="NCBI Taxonomy" id="2989713"/>
    <lineage>
        <taxon>Bacteria</taxon>
        <taxon>Bacillati</taxon>
        <taxon>Actinomycetota</taxon>
        <taxon>Actinomycetes</taxon>
        <taxon>Kitasatosporales</taxon>
        <taxon>Streptomycetaceae</taxon>
        <taxon>Streptomyces</taxon>
    </lineage>
</organism>
<reference evidence="1 2" key="1">
    <citation type="submission" date="2022-10" db="EMBL/GenBank/DDBJ databases">
        <title>Draft genome sequence of Streptomyces sp. YSPA8.</title>
        <authorList>
            <person name="Moriuchi R."/>
            <person name="Dohra H."/>
            <person name="Yamamura H."/>
            <person name="Kodani S."/>
        </authorList>
    </citation>
    <scope>NUCLEOTIDE SEQUENCE [LARGE SCALE GENOMIC DNA]</scope>
    <source>
        <strain evidence="1 2">YSPA8</strain>
    </source>
</reference>
<keyword evidence="2" id="KW-1185">Reference proteome</keyword>
<sequence length="283" mass="32712">MSSNKIDDLLGESDALENIAQRAQSEESTQEGAIELRDRYQQWYAEALTFLPDSSLERFREQYEGTLIKPRIKQYVQDPHKKWALYDWMPRPLKSHGIWQYPFETCFREPFREQKNILKRASGRRVYPSETFGTFEALSKMSRRLPAAMSVLQRPIHGRPGLPMGDEYDLQRILHALLVIHFDDVRAEETTPSWAGNSYRIDFLLRKEGIAVEAKMMNRSLTRAKVKTQLVDDIFGYGRHSEVRGLFALVYDPERQIDNSDGFSDDLSDSGSLLPVRVVVVHG</sequence>